<dbReference type="InterPro" id="IPR052579">
    <property type="entry name" value="Zinc_finger_SWIM"/>
</dbReference>
<sequence>MQWLFELCNEHHYVTWNKREQDGVVQLFFCHPKGSTLAQCFPTLVILDCTYKTNQWRMPLLHFVGVTSTNHTFTIAYCFMPGEKVEDYIWALKRLKDLYSDGCLPSLFITDDDQQLQTGVAEVFPEAKNLLCAFHIKRNVCANFKKSMNKDTPEDLEKIKADWDILWMSESEAMYKINLNYVERLWGKTYPNWISYVKTQWLARKEKFVYAWTIEIKHFGNRTTNRVEGQHAILKRASRFVHHLREVKT</sequence>
<proteinExistence type="predicted"/>
<name>A0AA42B0V6_PAPNU</name>
<evidence type="ECO:0000313" key="3">
    <source>
        <dbReference type="Proteomes" id="UP001177140"/>
    </source>
</evidence>
<dbReference type="Proteomes" id="UP001177140">
    <property type="component" value="Unassembled WGS sequence"/>
</dbReference>
<dbReference type="Pfam" id="PF10551">
    <property type="entry name" value="MULE"/>
    <property type="match status" value="1"/>
</dbReference>
<evidence type="ECO:0000313" key="2">
    <source>
        <dbReference type="EMBL" id="MCL7046201.1"/>
    </source>
</evidence>
<gene>
    <name evidence="2" type="ORF">MKW94_014784</name>
</gene>
<dbReference type="PANTHER" id="PTHR31569:SF4">
    <property type="entry name" value="SWIM-TYPE DOMAIN-CONTAINING PROTEIN"/>
    <property type="match status" value="1"/>
</dbReference>
<dbReference type="PANTHER" id="PTHR31569">
    <property type="entry name" value="SWIM-TYPE DOMAIN-CONTAINING PROTEIN"/>
    <property type="match status" value="1"/>
</dbReference>
<dbReference type="InterPro" id="IPR018289">
    <property type="entry name" value="MULE_transposase_dom"/>
</dbReference>
<dbReference type="AlphaFoldDB" id="A0AA42B0V6"/>
<dbReference type="EMBL" id="JAJJMA010278636">
    <property type="protein sequence ID" value="MCL7046201.1"/>
    <property type="molecule type" value="Genomic_DNA"/>
</dbReference>
<feature type="domain" description="MULE transposase" evidence="1">
    <location>
        <begin position="45"/>
        <end position="139"/>
    </location>
</feature>
<keyword evidence="3" id="KW-1185">Reference proteome</keyword>
<reference evidence="2" key="1">
    <citation type="submission" date="2022-03" db="EMBL/GenBank/DDBJ databases">
        <title>A functionally conserved STORR gene fusion in Papaver species that diverged 16.8 million years ago.</title>
        <authorList>
            <person name="Catania T."/>
        </authorList>
    </citation>
    <scope>NUCLEOTIDE SEQUENCE</scope>
    <source>
        <strain evidence="2">S-191538</strain>
    </source>
</reference>
<evidence type="ECO:0000259" key="1">
    <source>
        <dbReference type="Pfam" id="PF10551"/>
    </source>
</evidence>
<comment type="caution">
    <text evidence="2">The sequence shown here is derived from an EMBL/GenBank/DDBJ whole genome shotgun (WGS) entry which is preliminary data.</text>
</comment>
<accession>A0AA42B0V6</accession>
<protein>
    <recommendedName>
        <fullName evidence="1">MULE transposase domain-containing protein</fullName>
    </recommendedName>
</protein>
<organism evidence="2 3">
    <name type="scientific">Papaver nudicaule</name>
    <name type="common">Iceland poppy</name>
    <dbReference type="NCBI Taxonomy" id="74823"/>
    <lineage>
        <taxon>Eukaryota</taxon>
        <taxon>Viridiplantae</taxon>
        <taxon>Streptophyta</taxon>
        <taxon>Embryophyta</taxon>
        <taxon>Tracheophyta</taxon>
        <taxon>Spermatophyta</taxon>
        <taxon>Magnoliopsida</taxon>
        <taxon>Ranunculales</taxon>
        <taxon>Papaveraceae</taxon>
        <taxon>Papaveroideae</taxon>
        <taxon>Papaver</taxon>
    </lineage>
</organism>